<dbReference type="EnsemblMetazoa" id="HelroT162306">
    <property type="protein sequence ID" value="HelroP162306"/>
    <property type="gene ID" value="HelroG162306"/>
</dbReference>
<gene>
    <name evidence="3" type="primary">20199525</name>
    <name evidence="2" type="ORF">HELRODRAFT_162306</name>
</gene>
<reference evidence="2 4" key="2">
    <citation type="journal article" date="2013" name="Nature">
        <title>Insights into bilaterian evolution from three spiralian genomes.</title>
        <authorList>
            <person name="Simakov O."/>
            <person name="Marletaz F."/>
            <person name="Cho S.J."/>
            <person name="Edsinger-Gonzales E."/>
            <person name="Havlak P."/>
            <person name="Hellsten U."/>
            <person name="Kuo D.H."/>
            <person name="Larsson T."/>
            <person name="Lv J."/>
            <person name="Arendt D."/>
            <person name="Savage R."/>
            <person name="Osoegawa K."/>
            <person name="de Jong P."/>
            <person name="Grimwood J."/>
            <person name="Chapman J.A."/>
            <person name="Shapiro H."/>
            <person name="Aerts A."/>
            <person name="Otillar R.P."/>
            <person name="Terry A.Y."/>
            <person name="Boore J.L."/>
            <person name="Grigoriev I.V."/>
            <person name="Lindberg D.R."/>
            <person name="Seaver E.C."/>
            <person name="Weisblat D.A."/>
            <person name="Putnam N.H."/>
            <person name="Rokhsar D.S."/>
        </authorList>
    </citation>
    <scope>NUCLEOTIDE SEQUENCE</scope>
</reference>
<organism evidence="3 4">
    <name type="scientific">Helobdella robusta</name>
    <name type="common">Californian leech</name>
    <dbReference type="NCBI Taxonomy" id="6412"/>
    <lineage>
        <taxon>Eukaryota</taxon>
        <taxon>Metazoa</taxon>
        <taxon>Spiralia</taxon>
        <taxon>Lophotrochozoa</taxon>
        <taxon>Annelida</taxon>
        <taxon>Clitellata</taxon>
        <taxon>Hirudinea</taxon>
        <taxon>Rhynchobdellida</taxon>
        <taxon>Glossiphoniidae</taxon>
        <taxon>Helobdella</taxon>
    </lineage>
</organism>
<dbReference type="GeneID" id="20199525"/>
<evidence type="ECO:0000313" key="4">
    <source>
        <dbReference type="Proteomes" id="UP000015101"/>
    </source>
</evidence>
<reference evidence="4" key="1">
    <citation type="submission" date="2012-12" db="EMBL/GenBank/DDBJ databases">
        <authorList>
            <person name="Hellsten U."/>
            <person name="Grimwood J."/>
            <person name="Chapman J.A."/>
            <person name="Shapiro H."/>
            <person name="Aerts A."/>
            <person name="Otillar R.P."/>
            <person name="Terry A.Y."/>
            <person name="Boore J.L."/>
            <person name="Simakov O."/>
            <person name="Marletaz F."/>
            <person name="Cho S.-J."/>
            <person name="Edsinger-Gonzales E."/>
            <person name="Havlak P."/>
            <person name="Kuo D.-H."/>
            <person name="Larsson T."/>
            <person name="Lv J."/>
            <person name="Arendt D."/>
            <person name="Savage R."/>
            <person name="Osoegawa K."/>
            <person name="de Jong P."/>
            <person name="Lindberg D.R."/>
            <person name="Seaver E.C."/>
            <person name="Weisblat D.A."/>
            <person name="Putnam N.H."/>
            <person name="Grigoriev I.V."/>
            <person name="Rokhsar D.S."/>
        </authorList>
    </citation>
    <scope>NUCLEOTIDE SEQUENCE</scope>
</reference>
<dbReference type="RefSeq" id="XP_009022796.1">
    <property type="nucleotide sequence ID" value="XM_009024548.1"/>
</dbReference>
<dbReference type="EMBL" id="KB097143">
    <property type="protein sequence ID" value="ESN98846.1"/>
    <property type="molecule type" value="Genomic_DNA"/>
</dbReference>
<dbReference type="CTD" id="20199525"/>
<dbReference type="AlphaFoldDB" id="T1ESH5"/>
<accession>T1ESH5</accession>
<dbReference type="KEGG" id="hro:HELRODRAFT_162306"/>
<reference evidence="3" key="3">
    <citation type="submission" date="2015-06" db="UniProtKB">
        <authorList>
            <consortium name="EnsemblMetazoa"/>
        </authorList>
    </citation>
    <scope>IDENTIFICATION</scope>
</reference>
<evidence type="ECO:0000313" key="2">
    <source>
        <dbReference type="EMBL" id="ESN98846.1"/>
    </source>
</evidence>
<name>T1ESH5_HELRO</name>
<proteinExistence type="predicted"/>
<dbReference type="Proteomes" id="UP000015101">
    <property type="component" value="Unassembled WGS sequence"/>
</dbReference>
<sequence length="129" mass="14488">MTGLLDDQNKISPFSGGSEDRKDGTRVGKSLKEDALTSKLLSQSQCRPKMKNRKASFIGRIQFGGHIKRRIVLDIQMLMDDWLLYVTCLVLVSHRPITCSEPNANLSGIYISKIQVLLLDDGRFLIHSV</sequence>
<dbReference type="InParanoid" id="T1ESH5"/>
<feature type="compositionally biased region" description="Basic and acidic residues" evidence="1">
    <location>
        <begin position="18"/>
        <end position="31"/>
    </location>
</feature>
<dbReference type="EMBL" id="AMQM01001068">
    <property type="status" value="NOT_ANNOTATED_CDS"/>
    <property type="molecule type" value="Genomic_DNA"/>
</dbReference>
<dbReference type="HOGENOM" id="CLU_1951115_0_0_1"/>
<protein>
    <submittedName>
        <fullName evidence="2 3">Uncharacterized protein</fullName>
    </submittedName>
</protein>
<evidence type="ECO:0000256" key="1">
    <source>
        <dbReference type="SAM" id="MobiDB-lite"/>
    </source>
</evidence>
<keyword evidence="4" id="KW-1185">Reference proteome</keyword>
<evidence type="ECO:0000313" key="3">
    <source>
        <dbReference type="EnsemblMetazoa" id="HelroP162306"/>
    </source>
</evidence>
<feature type="region of interest" description="Disordered" evidence="1">
    <location>
        <begin position="1"/>
        <end position="31"/>
    </location>
</feature>